<dbReference type="RefSeq" id="XP_041190740.1">
    <property type="nucleotide sequence ID" value="XM_041342448.1"/>
</dbReference>
<reference evidence="1" key="1">
    <citation type="journal article" date="2020" name="New Phytol.">
        <title>Comparative genomics reveals dynamic genome evolution in host specialist ectomycorrhizal fungi.</title>
        <authorList>
            <person name="Lofgren L.A."/>
            <person name="Nguyen N.H."/>
            <person name="Vilgalys R."/>
            <person name="Ruytinx J."/>
            <person name="Liao H.L."/>
            <person name="Branco S."/>
            <person name="Kuo A."/>
            <person name="LaButti K."/>
            <person name="Lipzen A."/>
            <person name="Andreopoulos W."/>
            <person name="Pangilinan J."/>
            <person name="Riley R."/>
            <person name="Hundley H."/>
            <person name="Na H."/>
            <person name="Barry K."/>
            <person name="Grigoriev I.V."/>
            <person name="Stajich J.E."/>
            <person name="Kennedy P.G."/>
        </authorList>
    </citation>
    <scope>NUCLEOTIDE SEQUENCE</scope>
    <source>
        <strain evidence="1">MN1</strain>
    </source>
</reference>
<dbReference type="GeneID" id="64636464"/>
<gene>
    <name evidence="1" type="ORF">BJ212DRAFT_1589043</name>
</gene>
<sequence length="261" mass="28712">MINSIAESGCHDWAAAGRTDGCGVGAEPSVFSPPGNDELLVPALLPPLVRTGCGVLLEELEVDAMGSSIEMGWITSDERVCVARKFKFKLEIVVAVVRFRATFQGYYEVIICRALDSAKRRVDPTRELAIPLHLRLRMVLASDTSSSKSLVTSGLLGGVPDTGNAKVDWKVLGRKVPEEKVEVSLSTSGKSPRKRSSTLQKALSDFQDRLEFIFFAHGYISIRIETLRVELIHSIISALAPPGSDNERDYYREMTSAQLDW</sequence>
<evidence type="ECO:0000313" key="2">
    <source>
        <dbReference type="Proteomes" id="UP000807769"/>
    </source>
</evidence>
<dbReference type="AlphaFoldDB" id="A0A9P7E6F3"/>
<protein>
    <submittedName>
        <fullName evidence="1">Uncharacterized protein</fullName>
    </submittedName>
</protein>
<organism evidence="1 2">
    <name type="scientific">Suillus subaureus</name>
    <dbReference type="NCBI Taxonomy" id="48587"/>
    <lineage>
        <taxon>Eukaryota</taxon>
        <taxon>Fungi</taxon>
        <taxon>Dikarya</taxon>
        <taxon>Basidiomycota</taxon>
        <taxon>Agaricomycotina</taxon>
        <taxon>Agaricomycetes</taxon>
        <taxon>Agaricomycetidae</taxon>
        <taxon>Boletales</taxon>
        <taxon>Suillineae</taxon>
        <taxon>Suillaceae</taxon>
        <taxon>Suillus</taxon>
    </lineage>
</organism>
<dbReference type="Proteomes" id="UP000807769">
    <property type="component" value="Unassembled WGS sequence"/>
</dbReference>
<proteinExistence type="predicted"/>
<keyword evidence="2" id="KW-1185">Reference proteome</keyword>
<name>A0A9P7E6F3_9AGAM</name>
<dbReference type="EMBL" id="JABBWG010000026">
    <property type="protein sequence ID" value="KAG1812595.1"/>
    <property type="molecule type" value="Genomic_DNA"/>
</dbReference>
<comment type="caution">
    <text evidence="1">The sequence shown here is derived from an EMBL/GenBank/DDBJ whole genome shotgun (WGS) entry which is preliminary data.</text>
</comment>
<evidence type="ECO:0000313" key="1">
    <source>
        <dbReference type="EMBL" id="KAG1812595.1"/>
    </source>
</evidence>
<dbReference type="OrthoDB" id="2674110at2759"/>
<accession>A0A9P7E6F3</accession>